<keyword evidence="3" id="KW-1185">Reference proteome</keyword>
<organism evidence="2 3">
    <name type="scientific">Paraburkholderia domus</name>
    <dbReference type="NCBI Taxonomy" id="2793075"/>
    <lineage>
        <taxon>Bacteria</taxon>
        <taxon>Pseudomonadati</taxon>
        <taxon>Pseudomonadota</taxon>
        <taxon>Betaproteobacteria</taxon>
        <taxon>Burkholderiales</taxon>
        <taxon>Burkholderiaceae</taxon>
        <taxon>Paraburkholderia</taxon>
    </lineage>
</organism>
<sequence>MNGICDDTGNDHRVESRYTIRISPDRDVKNHVKQWSVLNDGHPSLKADVGQKANDYCRQKLAYVGGRPNYSSAEQKLEQQHQELYKPMLDLKIAVGNWPRQFDLNSPARFFRNRIAQVYLGVSFQSLSNFFSASRQSSPTMSTRNSRKRSTWPELTTPGRPRPTSFSFRLIAWHLPYGGRLLLPLTRHDTTGHA</sequence>
<comment type="caution">
    <text evidence="2">The sequence shown here is derived from an EMBL/GenBank/DDBJ whole genome shotgun (WGS) entry which is preliminary data.</text>
</comment>
<reference evidence="2" key="1">
    <citation type="submission" date="2021-02" db="EMBL/GenBank/DDBJ databases">
        <authorList>
            <person name="Vanwijnsberghe S."/>
        </authorList>
    </citation>
    <scope>NUCLEOTIDE SEQUENCE</scope>
    <source>
        <strain evidence="2">R-70211</strain>
    </source>
</reference>
<dbReference type="Proteomes" id="UP000675121">
    <property type="component" value="Unassembled WGS sequence"/>
</dbReference>
<protein>
    <submittedName>
        <fullName evidence="2">Uncharacterized protein</fullName>
    </submittedName>
</protein>
<name>A0A9N8N1E7_9BURK</name>
<dbReference type="AlphaFoldDB" id="A0A9N8N1E7"/>
<feature type="region of interest" description="Disordered" evidence="1">
    <location>
        <begin position="134"/>
        <end position="160"/>
    </location>
</feature>
<evidence type="ECO:0000313" key="3">
    <source>
        <dbReference type="Proteomes" id="UP000675121"/>
    </source>
</evidence>
<accession>A0A9N8N1E7</accession>
<proteinExistence type="predicted"/>
<gene>
    <name evidence="2" type="ORF">R70211_05348</name>
</gene>
<evidence type="ECO:0000256" key="1">
    <source>
        <dbReference type="SAM" id="MobiDB-lite"/>
    </source>
</evidence>
<evidence type="ECO:0000313" key="2">
    <source>
        <dbReference type="EMBL" id="CAE6935201.1"/>
    </source>
</evidence>
<dbReference type="EMBL" id="CAJNAS010000016">
    <property type="protein sequence ID" value="CAE6935201.1"/>
    <property type="molecule type" value="Genomic_DNA"/>
</dbReference>
<feature type="compositionally biased region" description="Polar residues" evidence="1">
    <location>
        <begin position="134"/>
        <end position="144"/>
    </location>
</feature>